<feature type="compositionally biased region" description="Polar residues" evidence="3">
    <location>
        <begin position="136"/>
        <end position="154"/>
    </location>
</feature>
<feature type="coiled-coil region" evidence="2">
    <location>
        <begin position="76"/>
        <end position="103"/>
    </location>
</feature>
<reference evidence="4" key="1">
    <citation type="submission" date="2014-11" db="EMBL/GenBank/DDBJ databases">
        <authorList>
            <person name="Geib S."/>
        </authorList>
    </citation>
    <scope>NUCLEOTIDE SEQUENCE</scope>
</reference>
<evidence type="ECO:0000256" key="1">
    <source>
        <dbReference type="ARBA" id="ARBA00005707"/>
    </source>
</evidence>
<organism evidence="4">
    <name type="scientific">Zeugodacus cucurbitae</name>
    <name type="common">Melon fruit fly</name>
    <name type="synonym">Bactrocera cucurbitae</name>
    <dbReference type="NCBI Taxonomy" id="28588"/>
    <lineage>
        <taxon>Eukaryota</taxon>
        <taxon>Metazoa</taxon>
        <taxon>Ecdysozoa</taxon>
        <taxon>Arthropoda</taxon>
        <taxon>Hexapoda</taxon>
        <taxon>Insecta</taxon>
        <taxon>Pterygota</taxon>
        <taxon>Neoptera</taxon>
        <taxon>Endopterygota</taxon>
        <taxon>Diptera</taxon>
        <taxon>Brachycera</taxon>
        <taxon>Muscomorpha</taxon>
        <taxon>Tephritoidea</taxon>
        <taxon>Tephritidae</taxon>
        <taxon>Zeugodacus</taxon>
        <taxon>Zeugodacus</taxon>
    </lineage>
</organism>
<dbReference type="PANTHER" id="PTHR13602:SF2">
    <property type="entry name" value="UPF0488 PROTEIN C8ORF33"/>
    <property type="match status" value="1"/>
</dbReference>
<gene>
    <name evidence="4" type="primary">CG14286</name>
    <name evidence="4" type="ORF">g.5729</name>
</gene>
<evidence type="ECO:0000256" key="3">
    <source>
        <dbReference type="SAM" id="MobiDB-lite"/>
    </source>
</evidence>
<proteinExistence type="inferred from homology"/>
<keyword evidence="2" id="KW-0175">Coiled coil</keyword>
<evidence type="ECO:0000313" key="4">
    <source>
        <dbReference type="EMBL" id="JAD04971.1"/>
    </source>
</evidence>
<evidence type="ECO:0000256" key="2">
    <source>
        <dbReference type="SAM" id="Coils"/>
    </source>
</evidence>
<reference evidence="4" key="2">
    <citation type="journal article" date="2015" name="Gigascience">
        <title>Reconstructing a comprehensive transcriptome assembly of a white-pupal translocated strain of the pest fruit fly Bactrocera cucurbitae.</title>
        <authorList>
            <person name="Sim S.B."/>
            <person name="Calla B."/>
            <person name="Hall B."/>
            <person name="DeRego T."/>
            <person name="Geib S.M."/>
        </authorList>
    </citation>
    <scope>NUCLEOTIDE SEQUENCE</scope>
</reference>
<comment type="similarity">
    <text evidence="1">Belongs to the UPF0488 family.</text>
</comment>
<dbReference type="EMBL" id="GBXI01009321">
    <property type="protein sequence ID" value="JAD04971.1"/>
    <property type="molecule type" value="Transcribed_RNA"/>
</dbReference>
<sequence length="196" mass="21772">MSKIKKPKSFQKPPPLVAPRRETPENEAQIELELCWCVQQLENALNSGKLSQKIADDTVKNIKVLKSSTAPLVKKRQVMKAALGDYRAKMKEEEKKMALAAKQIKFTQTIEANKKSSFLKKAAIVQTGKEFRFNFPTPNSTDVTESADNVTSTDIKNEPTPVIGKDLNLTGGGFKFNFIVDENNDDLNLSGLSIKS</sequence>
<protein>
    <submittedName>
        <fullName evidence="4">UPF0488 protein CG14286</fullName>
    </submittedName>
</protein>
<dbReference type="Pfam" id="PF15393">
    <property type="entry name" value="DUF4615"/>
    <property type="match status" value="1"/>
</dbReference>
<feature type="region of interest" description="Disordered" evidence="3">
    <location>
        <begin position="136"/>
        <end position="157"/>
    </location>
</feature>
<dbReference type="PANTHER" id="PTHR13602">
    <property type="entry name" value="UPF0488 PROTEIN C8ORF33"/>
    <property type="match status" value="1"/>
</dbReference>
<dbReference type="InterPro" id="IPR029274">
    <property type="entry name" value="DUF4615"/>
</dbReference>
<accession>A0A0A1X259</accession>
<dbReference type="AlphaFoldDB" id="A0A0A1X259"/>
<dbReference type="OrthoDB" id="20277at2759"/>
<name>A0A0A1X259_ZEUCU</name>
<feature type="region of interest" description="Disordered" evidence="3">
    <location>
        <begin position="1"/>
        <end position="24"/>
    </location>
</feature>